<dbReference type="PANTHER" id="PTHR14097">
    <property type="entry name" value="OXIDOREDUCTASE HTATIP2"/>
    <property type="match status" value="1"/>
</dbReference>
<organism evidence="1 2">
    <name type="scientific">Maribacter litoralis</name>
    <dbReference type="NCBI Taxonomy" id="2059726"/>
    <lineage>
        <taxon>Bacteria</taxon>
        <taxon>Pseudomonadati</taxon>
        <taxon>Bacteroidota</taxon>
        <taxon>Flavobacteriia</taxon>
        <taxon>Flavobacteriales</taxon>
        <taxon>Flavobacteriaceae</taxon>
        <taxon>Maribacter</taxon>
    </lineage>
</organism>
<dbReference type="AlphaFoldDB" id="A0A653X5V0"/>
<keyword evidence="2" id="KW-1185">Reference proteome</keyword>
<evidence type="ECO:0000313" key="2">
    <source>
        <dbReference type="Proteomes" id="UP000430202"/>
    </source>
</evidence>
<evidence type="ECO:0008006" key="3">
    <source>
        <dbReference type="Google" id="ProtNLM"/>
    </source>
</evidence>
<accession>A0A653X5V0</accession>
<evidence type="ECO:0000313" key="1">
    <source>
        <dbReference type="EMBL" id="VXC26616.1"/>
    </source>
</evidence>
<dbReference type="InterPro" id="IPR036291">
    <property type="entry name" value="NAD(P)-bd_dom_sf"/>
</dbReference>
<dbReference type="Proteomes" id="UP000430202">
    <property type="component" value="Unassembled WGS sequence"/>
</dbReference>
<dbReference type="RefSeq" id="WP_317164615.1">
    <property type="nucleotide sequence ID" value="NZ_LR733271.1"/>
</dbReference>
<protein>
    <recommendedName>
        <fullName evidence="3">Nucleoside-diphosphate sugar epimerase</fullName>
    </recommendedName>
</protein>
<sequence>MNSIKKTAIILGASGLTGGLLLDRLIGDERYQTIKLFSRSRIDGLPNKVHQHIGNLLALDQFKNEFTADEMYCCIGTTAKKTPDKERYKAIDYGIPVAAAKLSKENGIKTFIVVSAMGANKKSSVFYNRTKGEMEQGVLDQGIQKTAILRPSLIGGNRDERRVLEKIGLVVFKIIQPLFIGPLKKYKIVNADCIAQAMLNIANTTSNTNVIITSDDIKQLAKTT</sequence>
<dbReference type="Gene3D" id="3.40.50.720">
    <property type="entry name" value="NAD(P)-binding Rossmann-like Domain"/>
    <property type="match status" value="1"/>
</dbReference>
<dbReference type="EMBL" id="CABWLR010000006">
    <property type="protein sequence ID" value="VXC26616.1"/>
    <property type="molecule type" value="Genomic_DNA"/>
</dbReference>
<gene>
    <name evidence="1" type="ORF">MARI151_60483</name>
</gene>
<reference evidence="1 2" key="1">
    <citation type="submission" date="2019-10" db="EMBL/GenBank/DDBJ databases">
        <authorList>
            <person name="Karimi E."/>
        </authorList>
    </citation>
    <scope>NUCLEOTIDE SEQUENCE [LARGE SCALE GENOMIC DNA]</scope>
    <source>
        <strain evidence="1">Maribacter sp. 151</strain>
    </source>
</reference>
<dbReference type="SUPFAM" id="SSF51735">
    <property type="entry name" value="NAD(P)-binding Rossmann-fold domains"/>
    <property type="match status" value="1"/>
</dbReference>
<dbReference type="PANTHER" id="PTHR14097:SF7">
    <property type="entry name" value="OXIDOREDUCTASE HTATIP2"/>
    <property type="match status" value="1"/>
</dbReference>
<proteinExistence type="predicted"/>
<name>A0A653X5V0_9FLAO</name>